<dbReference type="InterPro" id="IPR014320">
    <property type="entry name" value="Phageshock_PspC"/>
</dbReference>
<proteinExistence type="predicted"/>
<protein>
    <submittedName>
        <fullName evidence="3">Phage-shock protein</fullName>
    </submittedName>
</protein>
<dbReference type="InterPro" id="IPR007168">
    <property type="entry name" value="Phageshock_PspC_N"/>
</dbReference>
<reference evidence="3 4" key="1">
    <citation type="submission" date="2014-02" db="EMBL/GenBank/DDBJ databases">
        <title>Whole genome sequence of Sphingobium chlorophenolicum NBRC 16172.</title>
        <authorList>
            <person name="Gan H.M."/>
            <person name="Gan H.Y."/>
            <person name="Chew T.H."/>
            <person name="Savka M.A."/>
        </authorList>
    </citation>
    <scope>NUCLEOTIDE SEQUENCE [LARGE SCALE GENOMIC DNA]</scope>
    <source>
        <strain evidence="3 4">NBRC 16172</strain>
    </source>
</reference>
<keyword evidence="1" id="KW-0812">Transmembrane</keyword>
<comment type="caution">
    <text evidence="3">The sequence shown here is derived from an EMBL/GenBank/DDBJ whole genome shotgun (WGS) entry which is preliminary data.</text>
</comment>
<dbReference type="AlphaFoldDB" id="A0A081RHD6"/>
<feature type="domain" description="Phage shock protein PspC N-terminal" evidence="2">
    <location>
        <begin position="7"/>
        <end position="61"/>
    </location>
</feature>
<name>A0A081RHD6_SPHCR</name>
<evidence type="ECO:0000256" key="1">
    <source>
        <dbReference type="SAM" id="Phobius"/>
    </source>
</evidence>
<evidence type="ECO:0000259" key="2">
    <source>
        <dbReference type="Pfam" id="PF04024"/>
    </source>
</evidence>
<organism evidence="3 4">
    <name type="scientific">Sphingobium chlorophenolicum</name>
    <dbReference type="NCBI Taxonomy" id="46429"/>
    <lineage>
        <taxon>Bacteria</taxon>
        <taxon>Pseudomonadati</taxon>
        <taxon>Pseudomonadota</taxon>
        <taxon>Alphaproteobacteria</taxon>
        <taxon>Sphingomonadales</taxon>
        <taxon>Sphingomonadaceae</taxon>
        <taxon>Sphingobium</taxon>
    </lineage>
</organism>
<feature type="transmembrane region" description="Helical" evidence="1">
    <location>
        <begin position="33"/>
        <end position="56"/>
    </location>
</feature>
<dbReference type="RefSeq" id="WP_013847961.1">
    <property type="nucleotide sequence ID" value="NZ_JFHR01000009.1"/>
</dbReference>
<dbReference type="EMBL" id="JFHR01000009">
    <property type="protein sequence ID" value="KEQ54609.1"/>
    <property type="molecule type" value="Genomic_DNA"/>
</dbReference>
<dbReference type="NCBIfam" id="TIGR02978">
    <property type="entry name" value="phageshock_pspC"/>
    <property type="match status" value="1"/>
</dbReference>
<dbReference type="PATRIC" id="fig|46429.4.peg.1105"/>
<dbReference type="Proteomes" id="UP000028411">
    <property type="component" value="Unassembled WGS sequence"/>
</dbReference>
<keyword evidence="1" id="KW-0472">Membrane</keyword>
<dbReference type="OrthoDB" id="7359894at2"/>
<accession>A0A081RHD6</accession>
<gene>
    <name evidence="3" type="ORF">BV95_01144</name>
</gene>
<evidence type="ECO:0000313" key="3">
    <source>
        <dbReference type="EMBL" id="KEQ54609.1"/>
    </source>
</evidence>
<dbReference type="eggNOG" id="COG1983">
    <property type="taxonomic scope" value="Bacteria"/>
</dbReference>
<keyword evidence="1" id="KW-1133">Transmembrane helix</keyword>
<evidence type="ECO:0000313" key="4">
    <source>
        <dbReference type="Proteomes" id="UP000028411"/>
    </source>
</evidence>
<dbReference type="Pfam" id="PF04024">
    <property type="entry name" value="PspC"/>
    <property type="match status" value="1"/>
</dbReference>
<sequence>MSARRTKFYLDKQNGKFMGVCAGIADYTGIDVVWVRVAMFLSFFIIGWTLLAYFAIGVIADNKPSGLYADRDDQKFWQGVRANPARSTRDVRSKFRDIDRRLADIETYYTSRNTRLADEIDSLR</sequence>